<evidence type="ECO:0000256" key="4">
    <source>
        <dbReference type="ARBA" id="ARBA00023004"/>
    </source>
</evidence>
<dbReference type="NCBIfam" id="TIGR02086">
    <property type="entry name" value="IPMI_arch"/>
    <property type="match status" value="1"/>
</dbReference>
<feature type="non-terminal residue" evidence="8">
    <location>
        <position position="1"/>
    </location>
</feature>
<proteinExistence type="predicted"/>
<comment type="caution">
    <text evidence="8">The sequence shown here is derived from an EMBL/GenBank/DDBJ whole genome shotgun (WGS) entry which is preliminary data.</text>
</comment>
<evidence type="ECO:0000259" key="7">
    <source>
        <dbReference type="Pfam" id="PF00330"/>
    </source>
</evidence>
<keyword evidence="6" id="KW-0456">Lyase</keyword>
<evidence type="ECO:0000313" key="8">
    <source>
        <dbReference type="EMBL" id="HER43017.1"/>
    </source>
</evidence>
<dbReference type="Pfam" id="PF00330">
    <property type="entry name" value="Aconitase"/>
    <property type="match status" value="2"/>
</dbReference>
<dbReference type="InterPro" id="IPR018136">
    <property type="entry name" value="Aconitase_4Fe-4S_BS"/>
</dbReference>
<dbReference type="PROSITE" id="PS01244">
    <property type="entry name" value="ACONITASE_2"/>
    <property type="match status" value="1"/>
</dbReference>
<dbReference type="GO" id="GO:0009098">
    <property type="term" value="P:L-leucine biosynthetic process"/>
    <property type="evidence" value="ECO:0007669"/>
    <property type="project" value="InterPro"/>
</dbReference>
<evidence type="ECO:0000256" key="5">
    <source>
        <dbReference type="ARBA" id="ARBA00023014"/>
    </source>
</evidence>
<dbReference type="Gene3D" id="3.30.499.10">
    <property type="entry name" value="Aconitase, domain 3"/>
    <property type="match status" value="2"/>
</dbReference>
<dbReference type="InterPro" id="IPR036008">
    <property type="entry name" value="Aconitase_4Fe-4S_dom"/>
</dbReference>
<dbReference type="Proteomes" id="UP000886069">
    <property type="component" value="Unassembled WGS sequence"/>
</dbReference>
<dbReference type="InterPro" id="IPR015931">
    <property type="entry name" value="Acnase/IPM_dHydase_lsu_aba_1/3"/>
</dbReference>
<sequence>VFIALDHAVPPPDDKKANNHKMIREFVRDNGIKNFFDCGCGICHQVLPEEGLVEPGTVIFGSDSHTTTHGALGAAGIPIGRTETASVWALGETWLKVPPTIKFVLNGELRDGVVAKDVILYIIGQVTADGATYKAVEFHGPVVEKMSVGGRLTLCNMAAEMGAKAGMVPFDGETEKFLKGRLDGGYEPQNPDDDAEYESVFEIDCSMIGPQVATPHKVDNVVAAADLEETRIDVALLGTCTNGRLEDLHQAARILKGKKIAGGVRLLVYPASRAVLEDANRDGTSSVLLEAGAQIAVPACGPCLGAYGGVLAPGENCVSTANRNFKGRMGCKEDTGVYLASPATVAASAIEGRIVSPYA</sequence>
<keyword evidence="5" id="KW-0411">Iron-sulfur</keyword>
<name>A0A7V2ATL5_UNCEI</name>
<reference evidence="8" key="1">
    <citation type="journal article" date="2020" name="mSystems">
        <title>Genome- and Community-Level Interaction Insights into Carbon Utilization and Element Cycling Functions of Hydrothermarchaeota in Hydrothermal Sediment.</title>
        <authorList>
            <person name="Zhou Z."/>
            <person name="Liu Y."/>
            <person name="Xu W."/>
            <person name="Pan J."/>
            <person name="Luo Z.H."/>
            <person name="Li M."/>
        </authorList>
    </citation>
    <scope>NUCLEOTIDE SEQUENCE [LARGE SCALE GENOMIC DNA]</scope>
    <source>
        <strain evidence="8">SpSt-1233</strain>
    </source>
</reference>
<dbReference type="PANTHER" id="PTHR43822:SF21">
    <property type="entry name" value="3-ISOPROPYLMALATE DEHYDRATASE LARGE SUBUNIT 1"/>
    <property type="match status" value="1"/>
</dbReference>
<dbReference type="GO" id="GO:0046872">
    <property type="term" value="F:metal ion binding"/>
    <property type="evidence" value="ECO:0007669"/>
    <property type="project" value="UniProtKB-KW"/>
</dbReference>
<dbReference type="PROSITE" id="PS00450">
    <property type="entry name" value="ACONITASE_1"/>
    <property type="match status" value="1"/>
</dbReference>
<dbReference type="NCBIfam" id="TIGR01343">
    <property type="entry name" value="hacA_fam"/>
    <property type="match status" value="1"/>
</dbReference>
<dbReference type="InterPro" id="IPR033941">
    <property type="entry name" value="IPMI_cat"/>
</dbReference>
<evidence type="ECO:0000256" key="1">
    <source>
        <dbReference type="ARBA" id="ARBA00001966"/>
    </source>
</evidence>
<keyword evidence="3" id="KW-0479">Metal-binding</keyword>
<dbReference type="SUPFAM" id="SSF53732">
    <property type="entry name" value="Aconitase iron-sulfur domain"/>
    <property type="match status" value="1"/>
</dbReference>
<feature type="domain" description="Aconitase/3-isopropylmalate dehydratase large subunit alpha/beta/alpha" evidence="7">
    <location>
        <begin position="16"/>
        <end position="224"/>
    </location>
</feature>
<dbReference type="InterPro" id="IPR006251">
    <property type="entry name" value="Homoacnase/IPMdehydase_lsu"/>
</dbReference>
<comment type="cofactor">
    <cofactor evidence="1">
        <name>[4Fe-4S] cluster</name>
        <dbReference type="ChEBI" id="CHEBI:49883"/>
    </cofactor>
</comment>
<gene>
    <name evidence="8" type="ORF">ENO08_00980</name>
</gene>
<dbReference type="AlphaFoldDB" id="A0A7V2ATL5"/>
<keyword evidence="4" id="KW-0408">Iron</keyword>
<dbReference type="PANTHER" id="PTHR43822">
    <property type="entry name" value="HOMOACONITASE, MITOCHONDRIAL-RELATED"/>
    <property type="match status" value="1"/>
</dbReference>
<dbReference type="InterPro" id="IPR001030">
    <property type="entry name" value="Acoase/IPM_deHydtase_lsu_aba"/>
</dbReference>
<feature type="domain" description="Aconitase/3-isopropylmalate dehydratase large subunit alpha/beta/alpha" evidence="7">
    <location>
        <begin position="226"/>
        <end position="352"/>
    </location>
</feature>
<dbReference type="CDD" id="cd01583">
    <property type="entry name" value="IPMI"/>
    <property type="match status" value="1"/>
</dbReference>
<accession>A0A7V2ATL5</accession>
<organism evidence="8">
    <name type="scientific">Eiseniibacteriota bacterium</name>
    <dbReference type="NCBI Taxonomy" id="2212470"/>
    <lineage>
        <taxon>Bacteria</taxon>
        <taxon>Candidatus Eiseniibacteriota</taxon>
    </lineage>
</organism>
<protein>
    <submittedName>
        <fullName evidence="8">3-isopropylmalate dehydratase large subunit</fullName>
    </submittedName>
</protein>
<dbReference type="GO" id="GO:0051539">
    <property type="term" value="F:4 iron, 4 sulfur cluster binding"/>
    <property type="evidence" value="ECO:0007669"/>
    <property type="project" value="UniProtKB-KW"/>
</dbReference>
<dbReference type="GO" id="GO:0003861">
    <property type="term" value="F:3-isopropylmalate dehydratase activity"/>
    <property type="evidence" value="ECO:0007669"/>
    <property type="project" value="InterPro"/>
</dbReference>
<evidence type="ECO:0000256" key="2">
    <source>
        <dbReference type="ARBA" id="ARBA00022485"/>
    </source>
</evidence>
<dbReference type="PRINTS" id="PR00415">
    <property type="entry name" value="ACONITASE"/>
</dbReference>
<evidence type="ECO:0000256" key="6">
    <source>
        <dbReference type="ARBA" id="ARBA00023239"/>
    </source>
</evidence>
<dbReference type="EMBL" id="DSEC01000069">
    <property type="protein sequence ID" value="HER43017.1"/>
    <property type="molecule type" value="Genomic_DNA"/>
</dbReference>
<evidence type="ECO:0000256" key="3">
    <source>
        <dbReference type="ARBA" id="ARBA00022723"/>
    </source>
</evidence>
<dbReference type="NCBIfam" id="NF001614">
    <property type="entry name" value="PRK00402.1"/>
    <property type="match status" value="1"/>
</dbReference>
<keyword evidence="2" id="KW-0004">4Fe-4S</keyword>
<dbReference type="InterPro" id="IPR011826">
    <property type="entry name" value="HAcnase/IPMdehydase_lsu_prok"/>
</dbReference>
<dbReference type="InterPro" id="IPR050067">
    <property type="entry name" value="IPM_dehydratase_rel_enz"/>
</dbReference>